<organism evidence="1 2">
    <name type="scientific">Avena sativa</name>
    <name type="common">Oat</name>
    <dbReference type="NCBI Taxonomy" id="4498"/>
    <lineage>
        <taxon>Eukaryota</taxon>
        <taxon>Viridiplantae</taxon>
        <taxon>Streptophyta</taxon>
        <taxon>Embryophyta</taxon>
        <taxon>Tracheophyta</taxon>
        <taxon>Spermatophyta</taxon>
        <taxon>Magnoliopsida</taxon>
        <taxon>Liliopsida</taxon>
        <taxon>Poales</taxon>
        <taxon>Poaceae</taxon>
        <taxon>BOP clade</taxon>
        <taxon>Pooideae</taxon>
        <taxon>Poodae</taxon>
        <taxon>Poeae</taxon>
        <taxon>Poeae Chloroplast Group 1 (Aveneae type)</taxon>
        <taxon>Aveninae</taxon>
        <taxon>Avena</taxon>
    </lineage>
</organism>
<proteinExistence type="predicted"/>
<keyword evidence="2" id="KW-1185">Reference proteome</keyword>
<dbReference type="EnsemblPlants" id="AVESA.00010b.r2.5DG0991930.1">
    <property type="protein sequence ID" value="AVESA.00010b.r2.5DG0991930.1.CDS"/>
    <property type="gene ID" value="AVESA.00010b.r2.5DG0991930"/>
</dbReference>
<reference evidence="1" key="2">
    <citation type="submission" date="2025-09" db="UniProtKB">
        <authorList>
            <consortium name="EnsemblPlants"/>
        </authorList>
    </citation>
    <scope>IDENTIFICATION</scope>
</reference>
<dbReference type="Proteomes" id="UP001732700">
    <property type="component" value="Chromosome 5D"/>
</dbReference>
<name>A0ACD5YJF0_AVESA</name>
<accession>A0ACD5YJF0</accession>
<evidence type="ECO:0000313" key="2">
    <source>
        <dbReference type="Proteomes" id="UP001732700"/>
    </source>
</evidence>
<reference evidence="1" key="1">
    <citation type="submission" date="2021-05" db="EMBL/GenBank/DDBJ databases">
        <authorList>
            <person name="Scholz U."/>
            <person name="Mascher M."/>
            <person name="Fiebig A."/>
        </authorList>
    </citation>
    <scope>NUCLEOTIDE SEQUENCE [LARGE SCALE GENOMIC DNA]</scope>
</reference>
<evidence type="ECO:0000313" key="1">
    <source>
        <dbReference type="EnsemblPlants" id="AVESA.00010b.r2.5DG0991930.1.CDS"/>
    </source>
</evidence>
<protein>
    <submittedName>
        <fullName evidence="1">Uncharacterized protein</fullName>
    </submittedName>
</protein>
<sequence>MLLHRVAPLPRVGRSGQGSAHHGSLPSTHLAKKQPGWARREPRKQEQSSLERTSNTTSHHPPPPGFFPRFGSVAAMARPRGTPSTGRHRIEMSLRPDKTSRQVTFSKRRSGLFKKCSELSLVCGADVVCIVFSEAGNLFALGSPSVDAVLRRYAPLHAPVAAADDDAGVDDDREALEEVCRAREVATEQVAAESARMDLIGDEVVKAQGGRRFWWEADTEALGEAELPEFARALGRLRDNVSRHVDKMARRAPAPATAAVAHAEDAASNYLYLAY</sequence>